<dbReference type="GO" id="GO:0006281">
    <property type="term" value="P:DNA repair"/>
    <property type="evidence" value="ECO:0007669"/>
    <property type="project" value="InterPro"/>
</dbReference>
<dbReference type="AlphaFoldDB" id="A0A927N0Y9"/>
<name>A0A927N0Y9_9ACTN</name>
<reference evidence="3" key="1">
    <citation type="submission" date="2020-10" db="EMBL/GenBank/DDBJ databases">
        <title>Sequencing the genomes of 1000 actinobacteria strains.</title>
        <authorList>
            <person name="Klenk H.-P."/>
        </authorList>
    </citation>
    <scope>NUCLEOTIDE SEQUENCE</scope>
    <source>
        <strain evidence="3">DSM 45354</strain>
    </source>
</reference>
<dbReference type="GO" id="GO:0005524">
    <property type="term" value="F:ATP binding"/>
    <property type="evidence" value="ECO:0007669"/>
    <property type="project" value="InterPro"/>
</dbReference>
<organism evidence="3 4">
    <name type="scientific">Actinopolymorpha pittospori</name>
    <dbReference type="NCBI Taxonomy" id="648752"/>
    <lineage>
        <taxon>Bacteria</taxon>
        <taxon>Bacillati</taxon>
        <taxon>Actinomycetota</taxon>
        <taxon>Actinomycetes</taxon>
        <taxon>Propionibacteriales</taxon>
        <taxon>Actinopolymorphaceae</taxon>
        <taxon>Actinopolymorpha</taxon>
    </lineage>
</organism>
<dbReference type="SUPFAM" id="SSF56091">
    <property type="entry name" value="DNA ligase/mRNA capping enzyme, catalytic domain"/>
    <property type="match status" value="1"/>
</dbReference>
<sequence length="159" mass="16757">MAEEWFDTMAAAGVEGLVVKPANNPYLPGSRLWLKYKSRLTTDAVVGAVTGSSPAAGRAAAGPVRLRHGAPPLRGRTTHLTDAQAAAVAPLLVAAIGGHRWPVQLTVNWRSKPTGYHQVAPLVVVEIRADIATTRAAAGGTPSRRADLRGRRSTGVELR</sequence>
<protein>
    <recommendedName>
        <fullName evidence="2">ATP-dependent DNA ligase family profile domain-containing protein</fullName>
    </recommendedName>
</protein>
<comment type="caution">
    <text evidence="3">The sequence shown here is derived from an EMBL/GenBank/DDBJ whole genome shotgun (WGS) entry which is preliminary data.</text>
</comment>
<evidence type="ECO:0000256" key="1">
    <source>
        <dbReference type="SAM" id="MobiDB-lite"/>
    </source>
</evidence>
<feature type="region of interest" description="Disordered" evidence="1">
    <location>
        <begin position="136"/>
        <end position="159"/>
    </location>
</feature>
<evidence type="ECO:0000313" key="3">
    <source>
        <dbReference type="EMBL" id="MBE1609772.1"/>
    </source>
</evidence>
<feature type="domain" description="ATP-dependent DNA ligase family profile" evidence="2">
    <location>
        <begin position="2"/>
        <end position="37"/>
    </location>
</feature>
<keyword evidence="4" id="KW-1185">Reference proteome</keyword>
<dbReference type="GO" id="GO:0006310">
    <property type="term" value="P:DNA recombination"/>
    <property type="evidence" value="ECO:0007669"/>
    <property type="project" value="InterPro"/>
</dbReference>
<accession>A0A927N0Y9</accession>
<dbReference type="EMBL" id="JADBEM010000001">
    <property type="protein sequence ID" value="MBE1609772.1"/>
    <property type="molecule type" value="Genomic_DNA"/>
</dbReference>
<dbReference type="GO" id="GO:0003910">
    <property type="term" value="F:DNA ligase (ATP) activity"/>
    <property type="evidence" value="ECO:0007669"/>
    <property type="project" value="InterPro"/>
</dbReference>
<gene>
    <name evidence="3" type="ORF">HEB94_006620</name>
</gene>
<proteinExistence type="predicted"/>
<evidence type="ECO:0000259" key="2">
    <source>
        <dbReference type="Pfam" id="PF01068"/>
    </source>
</evidence>
<evidence type="ECO:0000313" key="4">
    <source>
        <dbReference type="Proteomes" id="UP000638648"/>
    </source>
</evidence>
<dbReference type="InterPro" id="IPR012310">
    <property type="entry name" value="DNA_ligase_ATP-dep_cent"/>
</dbReference>
<dbReference type="Proteomes" id="UP000638648">
    <property type="component" value="Unassembled WGS sequence"/>
</dbReference>
<dbReference type="Gene3D" id="3.30.1490.70">
    <property type="match status" value="1"/>
</dbReference>
<dbReference type="Pfam" id="PF01068">
    <property type="entry name" value="DNA_ligase_A_M"/>
    <property type="match status" value="1"/>
</dbReference>